<dbReference type="AlphaFoldDB" id="A0A7G9Z2N5"/>
<dbReference type="EMBL" id="MT631584">
    <property type="protein sequence ID" value="QNO54519.1"/>
    <property type="molecule type" value="Genomic_DNA"/>
</dbReference>
<proteinExistence type="predicted"/>
<reference evidence="2" key="1">
    <citation type="submission" date="2020-06" db="EMBL/GenBank/DDBJ databases">
        <title>Unique genomic features of the anaerobic methanotrophic archaea.</title>
        <authorList>
            <person name="Chadwick G.L."/>
            <person name="Skennerton C.T."/>
            <person name="Laso-Perez R."/>
            <person name="Leu A.O."/>
            <person name="Speth D.R."/>
            <person name="Yu H."/>
            <person name="Morgan-Lang C."/>
            <person name="Hatzenpichler R."/>
            <person name="Goudeau D."/>
            <person name="Malmstrom R."/>
            <person name="Brazelton W.J."/>
            <person name="Woyke T."/>
            <person name="Hallam S.J."/>
            <person name="Tyson G.W."/>
            <person name="Wegener G."/>
            <person name="Boetius A."/>
            <person name="Orphan V."/>
        </authorList>
    </citation>
    <scope>NUCLEOTIDE SEQUENCE</scope>
</reference>
<organism evidence="2">
    <name type="scientific">Candidatus Methanophaga sp. ANME-1 ERB7</name>
    <dbReference type="NCBI Taxonomy" id="2759913"/>
    <lineage>
        <taxon>Archaea</taxon>
        <taxon>Methanobacteriati</taxon>
        <taxon>Methanobacteriota</taxon>
        <taxon>Stenosarchaea group</taxon>
        <taxon>Methanomicrobia</taxon>
        <taxon>Candidatus Methanophagales</taxon>
        <taxon>Candidatus Methanophagaceae</taxon>
        <taxon>Candidatus Methanophaga</taxon>
    </lineage>
</organism>
<name>A0A7G9Z2N5_9EURY</name>
<protein>
    <submittedName>
        <fullName evidence="2">Uncharacterized protein</fullName>
    </submittedName>
</protein>
<accession>A0A7G9Z2N5</accession>
<sequence>MGISNRWLSGNGEVFEGYEEAEVITGGDRALQESGEGDYEDDLGAGGGG</sequence>
<evidence type="ECO:0000313" key="2">
    <source>
        <dbReference type="EMBL" id="QNO54519.1"/>
    </source>
</evidence>
<gene>
    <name evidence="2" type="ORF">LPKEAICH_00009</name>
</gene>
<evidence type="ECO:0000256" key="1">
    <source>
        <dbReference type="SAM" id="MobiDB-lite"/>
    </source>
</evidence>
<feature type="region of interest" description="Disordered" evidence="1">
    <location>
        <begin position="28"/>
        <end position="49"/>
    </location>
</feature>